<dbReference type="HOGENOM" id="CLU_2360975_0_0_1"/>
<proteinExistence type="predicted"/>
<dbReference type="AlphaFoldDB" id="A0A0C3EB42"/>
<gene>
    <name evidence="1" type="ORF">SCLCIDRAFT_1207213</name>
</gene>
<organism evidence="1 2">
    <name type="scientific">Scleroderma citrinum Foug A</name>
    <dbReference type="NCBI Taxonomy" id="1036808"/>
    <lineage>
        <taxon>Eukaryota</taxon>
        <taxon>Fungi</taxon>
        <taxon>Dikarya</taxon>
        <taxon>Basidiomycota</taxon>
        <taxon>Agaricomycotina</taxon>
        <taxon>Agaricomycetes</taxon>
        <taxon>Agaricomycetidae</taxon>
        <taxon>Boletales</taxon>
        <taxon>Sclerodermatineae</taxon>
        <taxon>Sclerodermataceae</taxon>
        <taxon>Scleroderma</taxon>
    </lineage>
</organism>
<dbReference type="EMBL" id="KN822005">
    <property type="protein sequence ID" value="KIM69960.1"/>
    <property type="molecule type" value="Genomic_DNA"/>
</dbReference>
<accession>A0A0C3EB42</accession>
<protein>
    <submittedName>
        <fullName evidence="1">Uncharacterized protein</fullName>
    </submittedName>
</protein>
<evidence type="ECO:0000313" key="1">
    <source>
        <dbReference type="EMBL" id="KIM69960.1"/>
    </source>
</evidence>
<reference evidence="1 2" key="1">
    <citation type="submission" date="2014-04" db="EMBL/GenBank/DDBJ databases">
        <authorList>
            <consortium name="DOE Joint Genome Institute"/>
            <person name="Kuo A."/>
            <person name="Kohler A."/>
            <person name="Nagy L.G."/>
            <person name="Floudas D."/>
            <person name="Copeland A."/>
            <person name="Barry K.W."/>
            <person name="Cichocki N."/>
            <person name="Veneault-Fourrey C."/>
            <person name="LaButti K."/>
            <person name="Lindquist E.A."/>
            <person name="Lipzen A."/>
            <person name="Lundell T."/>
            <person name="Morin E."/>
            <person name="Murat C."/>
            <person name="Sun H."/>
            <person name="Tunlid A."/>
            <person name="Henrissat B."/>
            <person name="Grigoriev I.V."/>
            <person name="Hibbett D.S."/>
            <person name="Martin F."/>
            <person name="Nordberg H.P."/>
            <person name="Cantor M.N."/>
            <person name="Hua S.X."/>
        </authorList>
    </citation>
    <scope>NUCLEOTIDE SEQUENCE [LARGE SCALE GENOMIC DNA]</scope>
    <source>
        <strain evidence="1 2">Foug A</strain>
    </source>
</reference>
<keyword evidence="2" id="KW-1185">Reference proteome</keyword>
<reference evidence="2" key="2">
    <citation type="submission" date="2015-01" db="EMBL/GenBank/DDBJ databases">
        <title>Evolutionary Origins and Diversification of the Mycorrhizal Mutualists.</title>
        <authorList>
            <consortium name="DOE Joint Genome Institute"/>
            <consortium name="Mycorrhizal Genomics Consortium"/>
            <person name="Kohler A."/>
            <person name="Kuo A."/>
            <person name="Nagy L.G."/>
            <person name="Floudas D."/>
            <person name="Copeland A."/>
            <person name="Barry K.W."/>
            <person name="Cichocki N."/>
            <person name="Veneault-Fourrey C."/>
            <person name="LaButti K."/>
            <person name="Lindquist E.A."/>
            <person name="Lipzen A."/>
            <person name="Lundell T."/>
            <person name="Morin E."/>
            <person name="Murat C."/>
            <person name="Riley R."/>
            <person name="Ohm R."/>
            <person name="Sun H."/>
            <person name="Tunlid A."/>
            <person name="Henrissat B."/>
            <person name="Grigoriev I.V."/>
            <person name="Hibbett D.S."/>
            <person name="Martin F."/>
        </authorList>
    </citation>
    <scope>NUCLEOTIDE SEQUENCE [LARGE SCALE GENOMIC DNA]</scope>
    <source>
        <strain evidence="2">Foug A</strain>
    </source>
</reference>
<dbReference type="InParanoid" id="A0A0C3EB42"/>
<sequence length="96" mass="10519">MTGLVRTKIAQTTTQIYPKSDDCGVIDLASAENAVSVKHSTQCNLTVCPSNSAKETTIHSISRSVGYPSMAQKLHVSIGRADNEFCDDRNKWKFVD</sequence>
<dbReference type="Proteomes" id="UP000053989">
    <property type="component" value="Unassembled WGS sequence"/>
</dbReference>
<name>A0A0C3EB42_9AGAM</name>
<evidence type="ECO:0000313" key="2">
    <source>
        <dbReference type="Proteomes" id="UP000053989"/>
    </source>
</evidence>